<organism evidence="9 10">
    <name type="scientific">Phycisphaera mikurensis (strain NBRC 102666 / KCTC 22515 / FYK2301M01)</name>
    <dbReference type="NCBI Taxonomy" id="1142394"/>
    <lineage>
        <taxon>Bacteria</taxon>
        <taxon>Pseudomonadati</taxon>
        <taxon>Planctomycetota</taxon>
        <taxon>Phycisphaerae</taxon>
        <taxon>Phycisphaerales</taxon>
        <taxon>Phycisphaeraceae</taxon>
        <taxon>Phycisphaera</taxon>
    </lineage>
</organism>
<evidence type="ECO:0000313" key="9">
    <source>
        <dbReference type="EMBL" id="BAM04839.1"/>
    </source>
</evidence>
<dbReference type="EMBL" id="AP012338">
    <property type="protein sequence ID" value="BAM04839.1"/>
    <property type="molecule type" value="Genomic_DNA"/>
</dbReference>
<dbReference type="GO" id="GO:0032049">
    <property type="term" value="P:cardiolipin biosynthetic process"/>
    <property type="evidence" value="ECO:0007669"/>
    <property type="project" value="UniProtKB-ARBA"/>
</dbReference>
<dbReference type="STRING" id="1142394.PSMK_26800"/>
<dbReference type="Proteomes" id="UP000007881">
    <property type="component" value="Chromosome"/>
</dbReference>
<keyword evidence="10" id="KW-1185">Reference proteome</keyword>
<dbReference type="InterPro" id="IPR001736">
    <property type="entry name" value="PLipase_D/transphosphatidylase"/>
</dbReference>
<dbReference type="GO" id="GO:0005886">
    <property type="term" value="C:plasma membrane"/>
    <property type="evidence" value="ECO:0007669"/>
    <property type="project" value="UniProtKB-SubCell"/>
</dbReference>
<evidence type="ECO:0000256" key="6">
    <source>
        <dbReference type="SAM" id="MobiDB-lite"/>
    </source>
</evidence>
<evidence type="ECO:0000313" key="10">
    <source>
        <dbReference type="Proteomes" id="UP000007881"/>
    </source>
</evidence>
<dbReference type="InterPro" id="IPR025202">
    <property type="entry name" value="PLD-like_dom"/>
</dbReference>
<evidence type="ECO:0000256" key="4">
    <source>
        <dbReference type="ARBA" id="ARBA00022989"/>
    </source>
</evidence>
<keyword evidence="9" id="KW-0808">Transferase</keyword>
<dbReference type="EC" id="2.7.8.-" evidence="9"/>
<feature type="compositionally biased region" description="Basic and acidic residues" evidence="6">
    <location>
        <begin position="326"/>
        <end position="351"/>
    </location>
</feature>
<feature type="domain" description="PLD phosphodiesterase" evidence="8">
    <location>
        <begin position="447"/>
        <end position="474"/>
    </location>
</feature>
<dbReference type="Gene3D" id="3.30.870.10">
    <property type="entry name" value="Endonuclease Chain A"/>
    <property type="match status" value="2"/>
</dbReference>
<evidence type="ECO:0000256" key="5">
    <source>
        <dbReference type="ARBA" id="ARBA00023136"/>
    </source>
</evidence>
<dbReference type="eggNOG" id="COG1502">
    <property type="taxonomic scope" value="Bacteria"/>
</dbReference>
<dbReference type="PROSITE" id="PS50035">
    <property type="entry name" value="PLD"/>
    <property type="match status" value="2"/>
</dbReference>
<keyword evidence="5 7" id="KW-0472">Membrane</keyword>
<feature type="transmembrane region" description="Helical" evidence="7">
    <location>
        <begin position="12"/>
        <end position="33"/>
    </location>
</feature>
<dbReference type="CDD" id="cd09158">
    <property type="entry name" value="PLDc_EcCLS_like_2"/>
    <property type="match status" value="1"/>
</dbReference>
<dbReference type="PANTHER" id="PTHR21248">
    <property type="entry name" value="CARDIOLIPIN SYNTHASE"/>
    <property type="match status" value="1"/>
</dbReference>
<dbReference type="AlphaFoldDB" id="I0IHV1"/>
<dbReference type="SMART" id="SM00155">
    <property type="entry name" value="PLDc"/>
    <property type="match status" value="2"/>
</dbReference>
<sequence>MPFLPPDATPWWATAILLADVVLRLGTCVRILMRRHDVELSLAWLVVVLVFPFAGSAAYWLLGEIRIGRRAALRSLDPHADTEAYLRGLRERAGAPGIGDALDRRFTPLAVQAERATGVPALPGNRLKLLPRTGAAFKRLAGAIDRARSRVEMVYYIFMDGPASVPVMDALVAAARRGVACRVLVDALGSRSFLRKSPQVERLRAAGVELVAALPSNPWRMLIRRVDLRNHRKLAVIDQEIAFTGSMNLVGPRRLKKAAEVGPWVDCMVEVAGPAVGPLHAVFLEDWKAEKQPMPALLEGHRLPWEPLRERRERPRTRGVSVAGEGRPRSPQARDRIDDPPGYDPHAEPERGTSWVQVVPSGPHLTGQSIRELLLTAVYAARRRVVLTTPYFIPDEAVLVALTSAAARGVEVALVVPEVLDSALAQAAGEAHLGDLLEAGVGVHLYRGGLLHTKSVTVDGDLSIIGTVNLDARSFYLNFELSLLVYDPAFTRELVTLQEEYVARSLPLSMEAWEARSFPRRLIRNGARLVGPLL</sequence>
<dbReference type="HOGENOM" id="CLU_038053_1_0_0"/>
<comment type="subcellular location">
    <subcellularLocation>
        <location evidence="1">Cell membrane</location>
        <topology evidence="1">Multi-pass membrane protein</topology>
    </subcellularLocation>
</comment>
<keyword evidence="2" id="KW-1003">Cell membrane</keyword>
<keyword evidence="4 7" id="KW-1133">Transmembrane helix</keyword>
<evidence type="ECO:0000256" key="3">
    <source>
        <dbReference type="ARBA" id="ARBA00022692"/>
    </source>
</evidence>
<evidence type="ECO:0000256" key="1">
    <source>
        <dbReference type="ARBA" id="ARBA00004651"/>
    </source>
</evidence>
<reference evidence="9 10" key="1">
    <citation type="submission" date="2012-02" db="EMBL/GenBank/DDBJ databases">
        <title>Complete genome sequence of Phycisphaera mikurensis NBRC 102666.</title>
        <authorList>
            <person name="Ankai A."/>
            <person name="Hosoyama A."/>
            <person name="Terui Y."/>
            <person name="Sekine M."/>
            <person name="Fukai R."/>
            <person name="Kato Y."/>
            <person name="Nakamura S."/>
            <person name="Yamada-Narita S."/>
            <person name="Kawakoshi A."/>
            <person name="Fukunaga Y."/>
            <person name="Yamazaki S."/>
            <person name="Fujita N."/>
        </authorList>
    </citation>
    <scope>NUCLEOTIDE SEQUENCE [LARGE SCALE GENOMIC DNA]</scope>
    <source>
        <strain evidence="10">NBRC 102666 / KCTC 22515 / FYK2301M01</strain>
    </source>
</reference>
<evidence type="ECO:0000256" key="7">
    <source>
        <dbReference type="SAM" id="Phobius"/>
    </source>
</evidence>
<dbReference type="Pfam" id="PF13091">
    <property type="entry name" value="PLDc_2"/>
    <property type="match status" value="2"/>
</dbReference>
<dbReference type="GO" id="GO:0008808">
    <property type="term" value="F:cardiolipin synthase activity"/>
    <property type="evidence" value="ECO:0007669"/>
    <property type="project" value="TreeGrafter"/>
</dbReference>
<dbReference type="RefSeq" id="WP_014438052.1">
    <property type="nucleotide sequence ID" value="NC_017080.1"/>
</dbReference>
<dbReference type="InterPro" id="IPR027379">
    <property type="entry name" value="CLS_N"/>
</dbReference>
<dbReference type="KEGG" id="phm:PSMK_26800"/>
<dbReference type="Pfam" id="PF13396">
    <property type="entry name" value="PLDc_N"/>
    <property type="match status" value="1"/>
</dbReference>
<name>I0IHV1_PHYMF</name>
<evidence type="ECO:0000259" key="8">
    <source>
        <dbReference type="PROSITE" id="PS50035"/>
    </source>
</evidence>
<evidence type="ECO:0000256" key="2">
    <source>
        <dbReference type="ARBA" id="ARBA00022475"/>
    </source>
</evidence>
<dbReference type="PANTHER" id="PTHR21248:SF22">
    <property type="entry name" value="PHOSPHOLIPASE D"/>
    <property type="match status" value="1"/>
</dbReference>
<dbReference type="OrthoDB" id="9762009at2"/>
<gene>
    <name evidence="9" type="primary">cls</name>
    <name evidence="9" type="ordered locus">PSMK_26800</name>
</gene>
<keyword evidence="3 7" id="KW-0812">Transmembrane</keyword>
<dbReference type="SUPFAM" id="SSF56024">
    <property type="entry name" value="Phospholipase D/nuclease"/>
    <property type="match status" value="2"/>
</dbReference>
<feature type="transmembrane region" description="Helical" evidence="7">
    <location>
        <begin position="40"/>
        <end position="62"/>
    </location>
</feature>
<proteinExistence type="predicted"/>
<protein>
    <submittedName>
        <fullName evidence="9">Cardiolipin synthase</fullName>
        <ecNumber evidence="9">2.7.8.-</ecNumber>
    </submittedName>
</protein>
<feature type="region of interest" description="Disordered" evidence="6">
    <location>
        <begin position="309"/>
        <end position="352"/>
    </location>
</feature>
<dbReference type="PATRIC" id="fig|1142394.8.peg.2774"/>
<feature type="domain" description="PLD phosphodiesterase" evidence="8">
    <location>
        <begin position="226"/>
        <end position="253"/>
    </location>
</feature>
<accession>I0IHV1</accession>